<sequence length="127" mass="13996">MGKQEEYGRQDQGGQEQTGMNRWADTDGQAAAQEHIKGGDIVRDREVETVDGYQQAKQATAQVVLEAKTPAWEEFGEAMEEDYQLASKKFWQTVCMPSASEGQTVSNFVEAMQCSANTVYSAWGGSC</sequence>
<evidence type="ECO:0000313" key="1">
    <source>
        <dbReference type="EMBL" id="KAI3360527.1"/>
    </source>
</evidence>
<evidence type="ECO:0000313" key="2">
    <source>
        <dbReference type="Proteomes" id="UP000831701"/>
    </source>
</evidence>
<organism evidence="1 2">
    <name type="scientific">Scortum barcoo</name>
    <name type="common">barcoo grunter</name>
    <dbReference type="NCBI Taxonomy" id="214431"/>
    <lineage>
        <taxon>Eukaryota</taxon>
        <taxon>Metazoa</taxon>
        <taxon>Chordata</taxon>
        <taxon>Craniata</taxon>
        <taxon>Vertebrata</taxon>
        <taxon>Euteleostomi</taxon>
        <taxon>Actinopterygii</taxon>
        <taxon>Neopterygii</taxon>
        <taxon>Teleostei</taxon>
        <taxon>Neoteleostei</taxon>
        <taxon>Acanthomorphata</taxon>
        <taxon>Eupercaria</taxon>
        <taxon>Centrarchiformes</taxon>
        <taxon>Terapontoidei</taxon>
        <taxon>Terapontidae</taxon>
        <taxon>Scortum</taxon>
    </lineage>
</organism>
<dbReference type="Proteomes" id="UP000831701">
    <property type="component" value="Chromosome 16"/>
</dbReference>
<reference evidence="1" key="1">
    <citation type="submission" date="2022-04" db="EMBL/GenBank/DDBJ databases">
        <title>Jade perch genome.</title>
        <authorList>
            <person name="Chao B."/>
        </authorList>
    </citation>
    <scope>NUCLEOTIDE SEQUENCE</scope>
    <source>
        <strain evidence="1">CB-2022</strain>
    </source>
</reference>
<dbReference type="EMBL" id="CM041546">
    <property type="protein sequence ID" value="KAI3360527.1"/>
    <property type="molecule type" value="Genomic_DNA"/>
</dbReference>
<proteinExistence type="predicted"/>
<accession>A0ACB8VY39</accession>
<keyword evidence="2" id="KW-1185">Reference proteome</keyword>
<comment type="caution">
    <text evidence="1">The sequence shown here is derived from an EMBL/GenBank/DDBJ whole genome shotgun (WGS) entry which is preliminary data.</text>
</comment>
<gene>
    <name evidence="1" type="ORF">L3Q82_002414</name>
</gene>
<protein>
    <submittedName>
        <fullName evidence="1">Uncharacterized protein</fullName>
    </submittedName>
</protein>
<name>A0ACB8VY39_9TELE</name>